<reference evidence="3 4" key="2">
    <citation type="submission" date="2024-05" db="EMBL/GenBank/DDBJ databases">
        <authorList>
            <person name="Chen Y."/>
            <person name="Shah S."/>
            <person name="Dougan E. K."/>
            <person name="Thang M."/>
            <person name="Chan C."/>
        </authorList>
    </citation>
    <scope>NUCLEOTIDE SEQUENCE [LARGE SCALE GENOMIC DNA]</scope>
</reference>
<dbReference type="PANTHER" id="PTHR47447">
    <property type="entry name" value="OS03G0856100 PROTEIN"/>
    <property type="match status" value="1"/>
</dbReference>
<reference evidence="2" key="1">
    <citation type="submission" date="2022-10" db="EMBL/GenBank/DDBJ databases">
        <authorList>
            <person name="Chen Y."/>
            <person name="Dougan E. K."/>
            <person name="Chan C."/>
            <person name="Rhodes N."/>
            <person name="Thang M."/>
        </authorList>
    </citation>
    <scope>NUCLEOTIDE SEQUENCE</scope>
</reference>
<sequence>MSACEKCKEWERALFLFAQLGAQSMRYSTVTCNAAISACASGEQWQWALLLLAGFASHSLEKSVVTYSAGISACETSRRWALALEVFDSCQAARVEETLVLYNTAISSCEKGSYWQLAVQLIAELQGNTFRPSIITFNAAMSACSKGSQWRSAILLFAQAQNSSAHGTLVTYCEAMAALAAGAQWHAAFDFLASLNRSPYHSLVAACKAVTACEAAPCPYLRLSLYDLELRLYSFLQNCCASRFAHTVVLDCTTLFVRRCVKFLVRLSLVHRPLRFICASWLMIFNYCKLIIKARLVFLLSPHILSVHLSRCVKDLRTVLSASSLSYLCSWTLCSWLFLMAAFAAASCSRFLTEVSRKSFTQLHKKVAQRERQPHWTTVES</sequence>
<dbReference type="EMBL" id="CAMXCT030001981">
    <property type="protein sequence ID" value="CAL4781984.1"/>
    <property type="molecule type" value="Genomic_DNA"/>
</dbReference>
<proteinExistence type="predicted"/>
<keyword evidence="4" id="KW-1185">Reference proteome</keyword>
<dbReference type="InterPro" id="IPR011990">
    <property type="entry name" value="TPR-like_helical_dom_sf"/>
</dbReference>
<comment type="caution">
    <text evidence="2">The sequence shown here is derived from an EMBL/GenBank/DDBJ whole genome shotgun (WGS) entry which is preliminary data.</text>
</comment>
<dbReference type="InterPro" id="IPR002885">
    <property type="entry name" value="PPR_rpt"/>
</dbReference>
<dbReference type="EMBL" id="CAMXCT010001981">
    <property type="protein sequence ID" value="CAI3994672.1"/>
    <property type="molecule type" value="Genomic_DNA"/>
</dbReference>
<keyword evidence="1" id="KW-0677">Repeat</keyword>
<dbReference type="PANTHER" id="PTHR47447:SF17">
    <property type="entry name" value="OS12G0638900 PROTEIN"/>
    <property type="match status" value="1"/>
</dbReference>
<accession>A0A9P1G243</accession>
<evidence type="ECO:0000313" key="4">
    <source>
        <dbReference type="Proteomes" id="UP001152797"/>
    </source>
</evidence>
<dbReference type="Pfam" id="PF01535">
    <property type="entry name" value="PPR"/>
    <property type="match status" value="1"/>
</dbReference>
<evidence type="ECO:0000313" key="3">
    <source>
        <dbReference type="EMBL" id="CAL4781984.1"/>
    </source>
</evidence>
<dbReference type="Pfam" id="PF13812">
    <property type="entry name" value="PPR_3"/>
    <property type="match status" value="1"/>
</dbReference>
<evidence type="ECO:0000313" key="2">
    <source>
        <dbReference type="EMBL" id="CAI3994672.1"/>
    </source>
</evidence>
<name>A0A9P1G243_9DINO</name>
<dbReference type="Gene3D" id="1.25.40.10">
    <property type="entry name" value="Tetratricopeptide repeat domain"/>
    <property type="match status" value="2"/>
</dbReference>
<dbReference type="Proteomes" id="UP001152797">
    <property type="component" value="Unassembled WGS sequence"/>
</dbReference>
<protein>
    <submittedName>
        <fullName evidence="3">Pentacotripeptide-repeat region of PRORP domain-containing protein</fullName>
    </submittedName>
</protein>
<dbReference type="OrthoDB" id="440666at2759"/>
<dbReference type="AlphaFoldDB" id="A0A9P1G243"/>
<organism evidence="2">
    <name type="scientific">Cladocopium goreaui</name>
    <dbReference type="NCBI Taxonomy" id="2562237"/>
    <lineage>
        <taxon>Eukaryota</taxon>
        <taxon>Sar</taxon>
        <taxon>Alveolata</taxon>
        <taxon>Dinophyceae</taxon>
        <taxon>Suessiales</taxon>
        <taxon>Symbiodiniaceae</taxon>
        <taxon>Cladocopium</taxon>
    </lineage>
</organism>
<evidence type="ECO:0000256" key="1">
    <source>
        <dbReference type="ARBA" id="ARBA00022737"/>
    </source>
</evidence>
<dbReference type="EMBL" id="CAMXCT020001981">
    <property type="protein sequence ID" value="CAL1148047.1"/>
    <property type="molecule type" value="Genomic_DNA"/>
</dbReference>
<gene>
    <name evidence="2" type="ORF">C1SCF055_LOCUS21302</name>
</gene>